<proteinExistence type="predicted"/>
<dbReference type="InterPro" id="IPR050796">
    <property type="entry name" value="SCF_F-box_component"/>
</dbReference>
<evidence type="ECO:0000313" key="3">
    <source>
        <dbReference type="Proteomes" id="UP000594263"/>
    </source>
</evidence>
<dbReference type="PANTHER" id="PTHR31672:SF13">
    <property type="entry name" value="F-BOX PROTEIN CPR30-LIKE"/>
    <property type="match status" value="1"/>
</dbReference>
<dbReference type="InterPro" id="IPR001810">
    <property type="entry name" value="F-box_dom"/>
</dbReference>
<dbReference type="SMART" id="SM00256">
    <property type="entry name" value="FBOX"/>
    <property type="match status" value="1"/>
</dbReference>
<evidence type="ECO:0000259" key="1">
    <source>
        <dbReference type="SMART" id="SM00256"/>
    </source>
</evidence>
<dbReference type="InterPro" id="IPR006527">
    <property type="entry name" value="F-box-assoc_dom_typ1"/>
</dbReference>
<dbReference type="Gramene" id="Kaladp0058s0079.1.v1.1">
    <property type="protein sequence ID" value="Kaladp0058s0079.1.v1.1.CDS.1"/>
    <property type="gene ID" value="Kaladp0058s0079.v1.1"/>
</dbReference>
<keyword evidence="3" id="KW-1185">Reference proteome</keyword>
<dbReference type="EnsemblPlants" id="Kaladp0058s0079.1.v1.1">
    <property type="protein sequence ID" value="Kaladp0058s0079.1.v1.1.CDS.1"/>
    <property type="gene ID" value="Kaladp0058s0079.v1.1"/>
</dbReference>
<dbReference type="AlphaFoldDB" id="A0A7N0U8G5"/>
<feature type="domain" description="F-box" evidence="1">
    <location>
        <begin position="19"/>
        <end position="59"/>
    </location>
</feature>
<protein>
    <recommendedName>
        <fullName evidence="1">F-box domain-containing protein</fullName>
    </recommendedName>
</protein>
<dbReference type="SUPFAM" id="SSF81383">
    <property type="entry name" value="F-box domain"/>
    <property type="match status" value="1"/>
</dbReference>
<sequence length="442" mass="50765">MMKQNTAAVSSNESSELLLCGDLIREILLKLPIKTLLRFKQVSKTWLRMITGSSFISDHYSVAKSRQSGPSFFIVRIPINICDRDRVVSVITQISMEASRIRIDNNIPLRSRSQSQSCRVNGYPYPVMFTAGFGLYCAFESLSQRVALLNPGTRELELLPPSPFCDRIHSDNLFCFGHVEYNEDGGFSYKVGLLSQSQVENSDSVFVHRLQLYSSSTDSWKLILTPEGSCCSWMANGVNLNGKYHMLSYGYESSDDDEYDYAYYEYDCHIMTFDYSSETFGRIELPDVMGKTIGRSNLMNNSFLTLDDDKSLCLVVRWKNKQAVSDDDEDEQVSDDELLDEEEVNHEEFMDVWVMREYGVKESWSRELTVGPISRRIRMLGYWKNAGGFFLQDHYKLYICNGASFEIERLDYVDLDEMHNVQVVQRTAESLIPIKRSHTGLK</sequence>
<evidence type="ECO:0000313" key="2">
    <source>
        <dbReference type="EnsemblPlants" id="Kaladp0058s0079.1.v1.1.CDS.1"/>
    </source>
</evidence>
<dbReference type="InterPro" id="IPR036047">
    <property type="entry name" value="F-box-like_dom_sf"/>
</dbReference>
<accession>A0A7N0U8G5</accession>
<dbReference type="Pfam" id="PF07734">
    <property type="entry name" value="FBA_1"/>
    <property type="match status" value="1"/>
</dbReference>
<dbReference type="PANTHER" id="PTHR31672">
    <property type="entry name" value="BNACNNG10540D PROTEIN"/>
    <property type="match status" value="1"/>
</dbReference>
<dbReference type="Proteomes" id="UP000594263">
    <property type="component" value="Unplaced"/>
</dbReference>
<reference evidence="2" key="1">
    <citation type="submission" date="2021-01" db="UniProtKB">
        <authorList>
            <consortium name="EnsemblPlants"/>
        </authorList>
    </citation>
    <scope>IDENTIFICATION</scope>
</reference>
<dbReference type="Pfam" id="PF00646">
    <property type="entry name" value="F-box"/>
    <property type="match status" value="1"/>
</dbReference>
<name>A0A7N0U8G5_KALFE</name>
<organism evidence="2 3">
    <name type="scientific">Kalanchoe fedtschenkoi</name>
    <name type="common">Lavender scallops</name>
    <name type="synonym">South American air plant</name>
    <dbReference type="NCBI Taxonomy" id="63787"/>
    <lineage>
        <taxon>Eukaryota</taxon>
        <taxon>Viridiplantae</taxon>
        <taxon>Streptophyta</taxon>
        <taxon>Embryophyta</taxon>
        <taxon>Tracheophyta</taxon>
        <taxon>Spermatophyta</taxon>
        <taxon>Magnoliopsida</taxon>
        <taxon>eudicotyledons</taxon>
        <taxon>Gunneridae</taxon>
        <taxon>Pentapetalae</taxon>
        <taxon>Saxifragales</taxon>
        <taxon>Crassulaceae</taxon>
        <taxon>Kalanchoe</taxon>
    </lineage>
</organism>